<dbReference type="AlphaFoldDB" id="A0A6G1H997"/>
<dbReference type="Proteomes" id="UP000800041">
    <property type="component" value="Unassembled WGS sequence"/>
</dbReference>
<dbReference type="Gene3D" id="2.60.40.640">
    <property type="match status" value="1"/>
</dbReference>
<evidence type="ECO:0000313" key="1">
    <source>
        <dbReference type="EMBL" id="KAF1989528.1"/>
    </source>
</evidence>
<dbReference type="EMBL" id="ML977145">
    <property type="protein sequence ID" value="KAF1989528.1"/>
    <property type="molecule type" value="Genomic_DNA"/>
</dbReference>
<proteinExistence type="predicted"/>
<name>A0A6G1H997_9PEZI</name>
<reference evidence="1" key="1">
    <citation type="journal article" date="2020" name="Stud. Mycol.">
        <title>101 Dothideomycetes genomes: a test case for predicting lifestyles and emergence of pathogens.</title>
        <authorList>
            <person name="Haridas S."/>
            <person name="Albert R."/>
            <person name="Binder M."/>
            <person name="Bloem J."/>
            <person name="Labutti K."/>
            <person name="Salamov A."/>
            <person name="Andreopoulos B."/>
            <person name="Baker S."/>
            <person name="Barry K."/>
            <person name="Bills G."/>
            <person name="Bluhm B."/>
            <person name="Cannon C."/>
            <person name="Castanera R."/>
            <person name="Culley D."/>
            <person name="Daum C."/>
            <person name="Ezra D."/>
            <person name="Gonzalez J."/>
            <person name="Henrissat B."/>
            <person name="Kuo A."/>
            <person name="Liang C."/>
            <person name="Lipzen A."/>
            <person name="Lutzoni F."/>
            <person name="Magnuson J."/>
            <person name="Mondo S."/>
            <person name="Nolan M."/>
            <person name="Ohm R."/>
            <person name="Pangilinan J."/>
            <person name="Park H.-J."/>
            <person name="Ramirez L."/>
            <person name="Alfaro M."/>
            <person name="Sun H."/>
            <person name="Tritt A."/>
            <person name="Yoshinaga Y."/>
            <person name="Zwiers L.-H."/>
            <person name="Turgeon B."/>
            <person name="Goodwin S."/>
            <person name="Spatafora J."/>
            <person name="Crous P."/>
            <person name="Grigoriev I."/>
        </authorList>
    </citation>
    <scope>NUCLEOTIDE SEQUENCE</scope>
    <source>
        <strain evidence="1">CBS 113979</strain>
    </source>
</reference>
<dbReference type="InterPro" id="IPR014752">
    <property type="entry name" value="Arrestin-like_C"/>
</dbReference>
<keyword evidence="2" id="KW-1185">Reference proteome</keyword>
<organism evidence="1 2">
    <name type="scientific">Aulographum hederae CBS 113979</name>
    <dbReference type="NCBI Taxonomy" id="1176131"/>
    <lineage>
        <taxon>Eukaryota</taxon>
        <taxon>Fungi</taxon>
        <taxon>Dikarya</taxon>
        <taxon>Ascomycota</taxon>
        <taxon>Pezizomycotina</taxon>
        <taxon>Dothideomycetes</taxon>
        <taxon>Pleosporomycetidae</taxon>
        <taxon>Aulographales</taxon>
        <taxon>Aulographaceae</taxon>
    </lineage>
</organism>
<sequence>MSKGLDIQLEGDPETVYGPGDQVSGNVVLTLQKTRAMSKASVRLQGRCEVQGFPDMRYLVDGAPLLKYKVDFFEEQITFLYETKVLGGVTRWPFTFKFPLNSELAVTNAQAMDAIPLPSAFNFSGPTWPPQGRISIVYRIHVLLIPERTNRMTPEALLQWKSQKRLRFYNPATRIPMDRFVVKQHSMTSIGQSKRRCPSVRDKHRSPKQMWKRCFKRDSVDLRSPRIIIEASAETREALTHGQQHPLCMSITCNSIGNVDDARIKLVLTQLSVDITTHTEINIPGRTGLHTHKKQRFSAVKRNSIQWPMPTDGSKFYLLRNWGLPEDPACAPSLDIWNIKRWYTIDVGMKLHIGSIGWCFKSSIPFEVYESPTTIGSEKSIRAYETGQHALGCGQFDVRPPIVKFVPLIEITE</sequence>
<gene>
    <name evidence="1" type="ORF">K402DRAFT_274550</name>
</gene>
<protein>
    <submittedName>
        <fullName evidence="1">Uncharacterized protein</fullName>
    </submittedName>
</protein>
<accession>A0A6G1H997</accession>
<evidence type="ECO:0000313" key="2">
    <source>
        <dbReference type="Proteomes" id="UP000800041"/>
    </source>
</evidence>